<keyword evidence="5" id="KW-1185">Reference proteome</keyword>
<evidence type="ECO:0000313" key="5">
    <source>
        <dbReference type="Proteomes" id="UP001142055"/>
    </source>
</evidence>
<gene>
    <name evidence="4" type="ORF">RDWZM_000425</name>
</gene>
<feature type="compositionally biased region" description="Polar residues" evidence="2">
    <location>
        <begin position="1"/>
        <end position="61"/>
    </location>
</feature>
<feature type="region of interest" description="Disordered" evidence="2">
    <location>
        <begin position="193"/>
        <end position="232"/>
    </location>
</feature>
<feature type="compositionally biased region" description="Polar residues" evidence="2">
    <location>
        <begin position="853"/>
        <end position="870"/>
    </location>
</feature>
<feature type="compositionally biased region" description="Basic and acidic residues" evidence="2">
    <location>
        <begin position="73"/>
        <end position="85"/>
    </location>
</feature>
<feature type="compositionally biased region" description="Low complexity" evidence="2">
    <location>
        <begin position="444"/>
        <end position="454"/>
    </location>
</feature>
<dbReference type="InterPro" id="IPR000571">
    <property type="entry name" value="Znf_CCCH"/>
</dbReference>
<keyword evidence="1" id="KW-0863">Zinc-finger</keyword>
<feature type="region of interest" description="Disordered" evidence="2">
    <location>
        <begin position="1"/>
        <end position="85"/>
    </location>
</feature>
<feature type="region of interest" description="Disordered" evidence="2">
    <location>
        <begin position="100"/>
        <end position="136"/>
    </location>
</feature>
<reference evidence="4" key="1">
    <citation type="submission" date="2022-12" db="EMBL/GenBank/DDBJ databases">
        <title>Genome assemblies of Blomia tropicalis.</title>
        <authorList>
            <person name="Cui Y."/>
        </authorList>
    </citation>
    <scope>NUCLEOTIDE SEQUENCE</scope>
    <source>
        <tissue evidence="4">Adult mites</tissue>
    </source>
</reference>
<name>A0A9Q0M9U0_BLOTA</name>
<feature type="compositionally biased region" description="Low complexity" evidence="2">
    <location>
        <begin position="1107"/>
        <end position="1129"/>
    </location>
</feature>
<feature type="region of interest" description="Disordered" evidence="2">
    <location>
        <begin position="473"/>
        <end position="492"/>
    </location>
</feature>
<feature type="region of interest" description="Disordered" evidence="2">
    <location>
        <begin position="1106"/>
        <end position="1129"/>
    </location>
</feature>
<evidence type="ECO:0000259" key="3">
    <source>
        <dbReference type="PROSITE" id="PS50103"/>
    </source>
</evidence>
<keyword evidence="1" id="KW-0479">Metal-binding</keyword>
<feature type="domain" description="C3H1-type" evidence="3">
    <location>
        <begin position="1669"/>
        <end position="1695"/>
    </location>
</feature>
<feature type="compositionally biased region" description="Low complexity" evidence="2">
    <location>
        <begin position="1923"/>
        <end position="1938"/>
    </location>
</feature>
<dbReference type="EMBL" id="JAPWDV010000001">
    <property type="protein sequence ID" value="KAJ6221880.1"/>
    <property type="molecule type" value="Genomic_DNA"/>
</dbReference>
<feature type="compositionally biased region" description="Low complexity" evidence="2">
    <location>
        <begin position="473"/>
        <end position="487"/>
    </location>
</feature>
<feature type="compositionally biased region" description="Polar residues" evidence="2">
    <location>
        <begin position="273"/>
        <end position="282"/>
    </location>
</feature>
<feature type="compositionally biased region" description="Low complexity" evidence="2">
    <location>
        <begin position="193"/>
        <end position="220"/>
    </location>
</feature>
<feature type="region of interest" description="Disordered" evidence="2">
    <location>
        <begin position="1814"/>
        <end position="1938"/>
    </location>
</feature>
<evidence type="ECO:0000313" key="4">
    <source>
        <dbReference type="EMBL" id="KAJ6221880.1"/>
    </source>
</evidence>
<dbReference type="SMART" id="SM00356">
    <property type="entry name" value="ZnF_C3H1"/>
    <property type="match status" value="2"/>
</dbReference>
<feature type="domain" description="C3H1-type" evidence="3">
    <location>
        <begin position="1698"/>
        <end position="1720"/>
    </location>
</feature>
<feature type="region of interest" description="Disordered" evidence="2">
    <location>
        <begin position="847"/>
        <end position="873"/>
    </location>
</feature>
<dbReference type="PROSITE" id="PS50103">
    <property type="entry name" value="ZF_C3H1"/>
    <property type="match status" value="2"/>
</dbReference>
<feature type="region of interest" description="Disordered" evidence="2">
    <location>
        <begin position="259"/>
        <end position="302"/>
    </location>
</feature>
<sequence length="1950" mass="215592">MTNTTNAMAYGENQSFQHSRSLDQYDSTNQQVRSGDSLQYQNQRSKSFQHGKQFYSSQNDGVLNDSDITKSQNGHEPDQTKKPTTRDQALKYFAAFPALSGKPQFKSPTSSRSSSSTRQSKFSSQSSPKSLSSAKISTQSSLDDSVFIETQSESNELIQQNGSWNGLKIIKKASNAAAIATINQVEPSLLSISTSGNGSSSNSGSTNTSSPIISSSSNLNTKPPTLSGTKNRVMVAAAPSSLLLLDSTRDMSNFTTLKKKNSVTSSSSSSSSVKETTINQRKTSSNTTTSSSFEIDDQKRPKLKDCNKQTTLLQQQQQNLASNITTNQLVTREQEKIFNIMPSFLNPLNITCKTTLSTTNRSTITSTTTLNTTISTTMTTMAPTNNKSGTSHHCYDTTNGYQMESLEQHGMNRNRGTNSSRPVRSSMSSIDVGNVISGDNSHNTPTTTTTTSVSSSTSSAVDLLPSFLKRISSTSTTSSGTSNITNTNRKHRPQLVKYSGSTASMAATALTEEYEDTTRSGARMKTTCTTTTAMTNCNHMPDTSLNNVLIANVAVNAEDRTTSTNTLTNSDVTNIANIGKECKVSYQPNNISKTSSIQAEHRKFSSNQHEFDIDVDYDGNRSQPLDIKDMGWIVKTPMLNNKLNSSMAMKIASTTTGVGHCINQDDDHNNNNNNNHNHKGNGLERLSSTSSSSASSQFVPLSNNDQKTDKRLMNDYWFKNQQDYGVNIEPTAPINVKKGMETMNHVNDDCNIVNFANNDDEKVDDVDRRRTMLNSNNMTETVAIKNYHNHNQSSIIAKDSKDVIDESVNDDNVIDCHHDQVNNSPLVIDNKKMLDQLMNTIMQHQKQKRQIKSNHQQRQSIPQSSQTEMNQLERSKSINNELNIQEFVDSIQQSLEQTKNVNDSIDTKSSWKPSLTNYDTLSQSATEYQNWEFANQFGPMKEKTDYVSLYWNKNCTLGYMHFAEQAKTRKDLNHYDKVSIDNEQTNSKSYREYMDEQKAFRNEISLLSEIFQQSQNQIEKQPEQYENVSLVNHESELSAFQIVNKSDNQKAGFYEILSNDVNLANANFNNLSLKNRSPDDGNYFQPIEPDTLIELDWAIGKKSTNISGTTTSMKETSTSSSSSSSSGNSISVSRSELDAYFTPDESIAIATSSVTEEIKSDSCSSTLEIISGMTTTCSLTGLLPSTMATTSTLMNDTQLVDKTTISTSMHSAITCPSYGGSCGNSSSQSKMIDSYGLRHGLQPRQKSTTNNANCECKNKSNGCYRFPEEYNCRIDRTMSPFDSQICDKSINTVATKSKQILETMTTLTTTDTDNSNIFDLNYIGFQPPEPTFGSSTLVMRHHIQMNQPNMIDNVDEGELNVDDLVNDVLRLSIDGADDSIIVEQKSTSKSIKSPVPLVNSTTTTTDKINPIDDDYDGPPMPYSKRKKFQNDKNRIYGKFPISSAEVQELRLLSQKRQLHQLHQQQSSRSINMKNGIDSYYDSKTSAITAITTNTTSTVIGTNGPISDVETQYNTETPFYYNSQQLMDDDGEQCASMFASIGVNDGETNTANYGDYINDNGDIDGVGGGEDVATDYYDDMGDYINENYVIGPDGAQYYVGGDGEDMIRNDLDHNSPDMFNQYDDSSYSMNVGDLTTNLGKSTSSSIYPMFDLEFKTDNPTIETIIETTAKQNQKPCSFYMEGFCARPNCKFSHDLSSITCKYWLEGFCIKDEFCPFLHGYNESNQPPQTTAESSKLDPNAKSFQFKLESDFDFPTLTSKKGEEHFPGLGDSNGSMDLLSDGAAMKQFSINGSGNCRINFTSKKVGLSKKKPITDFGTNGHYFGQQQSQKANSQQSDEEWPSLNGDSEFINGVSYEQQQQQQQSNEPSKPPIFSSSGSFQFREKVTKGGNKKSKSNNRIASERSLTASGLGSSGSWKYSKGNIGTSSSTTNTTNSNVTNSSNKYDVTLKGLI</sequence>
<feature type="zinc finger region" description="C3H1-type" evidence="1">
    <location>
        <begin position="1698"/>
        <end position="1720"/>
    </location>
</feature>
<feature type="compositionally biased region" description="Low complexity" evidence="2">
    <location>
        <begin position="687"/>
        <end position="696"/>
    </location>
</feature>
<keyword evidence="1" id="KW-0862">Zinc</keyword>
<proteinExistence type="predicted"/>
<comment type="caution">
    <text evidence="4">The sequence shown here is derived from an EMBL/GenBank/DDBJ whole genome shotgun (WGS) entry which is preliminary data.</text>
</comment>
<feature type="compositionally biased region" description="Polar residues" evidence="2">
    <location>
        <begin position="221"/>
        <end position="230"/>
    </location>
</feature>
<feature type="region of interest" description="Disordered" evidence="2">
    <location>
        <begin position="1392"/>
        <end position="1418"/>
    </location>
</feature>
<feature type="compositionally biased region" description="Low complexity" evidence="2">
    <location>
        <begin position="103"/>
        <end position="133"/>
    </location>
</feature>
<feature type="zinc finger region" description="C3H1-type" evidence="1">
    <location>
        <begin position="1669"/>
        <end position="1695"/>
    </location>
</feature>
<protein>
    <recommendedName>
        <fullName evidence="3">C3H1-type domain-containing protein</fullName>
    </recommendedName>
</protein>
<accession>A0A9Q0M9U0</accession>
<feature type="compositionally biased region" description="Polar residues" evidence="2">
    <location>
        <begin position="1398"/>
        <end position="1407"/>
    </location>
</feature>
<feature type="region of interest" description="Disordered" evidence="2">
    <location>
        <begin position="662"/>
        <end position="706"/>
    </location>
</feature>
<dbReference type="Gene3D" id="4.10.1000.10">
    <property type="entry name" value="Zinc finger, CCCH-type"/>
    <property type="match status" value="1"/>
</dbReference>
<organism evidence="4 5">
    <name type="scientific">Blomia tropicalis</name>
    <name type="common">Mite</name>
    <dbReference type="NCBI Taxonomy" id="40697"/>
    <lineage>
        <taxon>Eukaryota</taxon>
        <taxon>Metazoa</taxon>
        <taxon>Ecdysozoa</taxon>
        <taxon>Arthropoda</taxon>
        <taxon>Chelicerata</taxon>
        <taxon>Arachnida</taxon>
        <taxon>Acari</taxon>
        <taxon>Acariformes</taxon>
        <taxon>Sarcoptiformes</taxon>
        <taxon>Astigmata</taxon>
        <taxon>Glycyphagoidea</taxon>
        <taxon>Echimyopodidae</taxon>
        <taxon>Blomia</taxon>
    </lineage>
</organism>
<feature type="compositionally biased region" description="Low complexity" evidence="2">
    <location>
        <begin position="283"/>
        <end position="292"/>
    </location>
</feature>
<dbReference type="Proteomes" id="UP001142055">
    <property type="component" value="Chromosome 1"/>
</dbReference>
<evidence type="ECO:0000256" key="1">
    <source>
        <dbReference type="PROSITE-ProRule" id="PRU00723"/>
    </source>
</evidence>
<feature type="region of interest" description="Disordered" evidence="2">
    <location>
        <begin position="435"/>
        <end position="454"/>
    </location>
</feature>
<feature type="compositionally biased region" description="Low complexity" evidence="2">
    <location>
        <begin position="1823"/>
        <end position="1833"/>
    </location>
</feature>
<evidence type="ECO:0000256" key="2">
    <source>
        <dbReference type="SAM" id="MobiDB-lite"/>
    </source>
</evidence>
<dbReference type="GO" id="GO:0008270">
    <property type="term" value="F:zinc ion binding"/>
    <property type="evidence" value="ECO:0007669"/>
    <property type="project" value="UniProtKB-KW"/>
</dbReference>